<dbReference type="OrthoDB" id="196472at2"/>
<accession>A8ZZM5</accession>
<evidence type="ECO:0000313" key="3">
    <source>
        <dbReference type="Proteomes" id="UP000008561"/>
    </source>
</evidence>
<sequence>MSGTLKPVIGLVIILIWMGVPCDRAVADDDHEDGHREKTESHYRHAEGEHREHGLKPVDFPVYLEACGACHFAYQPELLPAASWGKILSGLDDHFGEAVALEEDVRQAVVAYLRSHSAETSSAKIAGKIMDSLEGQIPMRITDVFYIQKKHHGIPADVFKRASVGTFANCAACHTTAAGGVYDEDDVRIPR</sequence>
<reference evidence="2 3" key="1">
    <citation type="submission" date="2007-10" db="EMBL/GenBank/DDBJ databases">
        <title>Complete sequence of Desulfococcus oleovorans Hxd3.</title>
        <authorList>
            <consortium name="US DOE Joint Genome Institute"/>
            <person name="Copeland A."/>
            <person name="Lucas S."/>
            <person name="Lapidus A."/>
            <person name="Barry K."/>
            <person name="Glavina del Rio T."/>
            <person name="Dalin E."/>
            <person name="Tice H."/>
            <person name="Pitluck S."/>
            <person name="Kiss H."/>
            <person name="Brettin T."/>
            <person name="Bruce D."/>
            <person name="Detter J.C."/>
            <person name="Han C."/>
            <person name="Schmutz J."/>
            <person name="Larimer F."/>
            <person name="Land M."/>
            <person name="Hauser L."/>
            <person name="Kyrpides N."/>
            <person name="Kim E."/>
            <person name="Wawrik B."/>
            <person name="Richardson P."/>
        </authorList>
    </citation>
    <scope>NUCLEOTIDE SEQUENCE [LARGE SCALE GENOMIC DNA]</scope>
    <source>
        <strain evidence="3">DSM 6200 / JCM 39069 / Hxd3</strain>
    </source>
</reference>
<gene>
    <name evidence="2" type="ordered locus">Dole_3094</name>
</gene>
<evidence type="ECO:0000256" key="1">
    <source>
        <dbReference type="SAM" id="MobiDB-lite"/>
    </source>
</evidence>
<dbReference type="EMBL" id="CP000859">
    <property type="protein sequence ID" value="ABW68897.1"/>
    <property type="molecule type" value="Genomic_DNA"/>
</dbReference>
<protein>
    <submittedName>
        <fullName evidence="2">Lipoprotein, putative</fullName>
    </submittedName>
</protein>
<dbReference type="HOGENOM" id="CLU_121881_0_0_7"/>
<organism evidence="2 3">
    <name type="scientific">Desulfosudis oleivorans (strain DSM 6200 / JCM 39069 / Hxd3)</name>
    <name type="common">Desulfococcus oleovorans</name>
    <dbReference type="NCBI Taxonomy" id="96561"/>
    <lineage>
        <taxon>Bacteria</taxon>
        <taxon>Pseudomonadati</taxon>
        <taxon>Thermodesulfobacteriota</taxon>
        <taxon>Desulfobacteria</taxon>
        <taxon>Desulfobacterales</taxon>
        <taxon>Desulfosudaceae</taxon>
        <taxon>Desulfosudis</taxon>
    </lineage>
</organism>
<dbReference type="eggNOG" id="COG3658">
    <property type="taxonomic scope" value="Bacteria"/>
</dbReference>
<evidence type="ECO:0000313" key="2">
    <source>
        <dbReference type="EMBL" id="ABW68897.1"/>
    </source>
</evidence>
<name>A8ZZM5_DESOH</name>
<dbReference type="InterPro" id="IPR018588">
    <property type="entry name" value="Dihaem_cytochrome-c"/>
</dbReference>
<feature type="region of interest" description="Disordered" evidence="1">
    <location>
        <begin position="28"/>
        <end position="50"/>
    </location>
</feature>
<dbReference type="AlphaFoldDB" id="A8ZZM5"/>
<keyword evidence="3" id="KW-1185">Reference proteome</keyword>
<keyword evidence="2" id="KW-0449">Lipoprotein</keyword>
<proteinExistence type="predicted"/>
<dbReference type="KEGG" id="dol:Dole_3094"/>
<dbReference type="STRING" id="96561.Dole_3094"/>
<dbReference type="Proteomes" id="UP000008561">
    <property type="component" value="Chromosome"/>
</dbReference>
<dbReference type="Pfam" id="PF09626">
    <property type="entry name" value="DHC"/>
    <property type="match status" value="1"/>
</dbReference>
<dbReference type="RefSeq" id="WP_012176507.1">
    <property type="nucleotide sequence ID" value="NC_009943.1"/>
</dbReference>